<dbReference type="AlphaFoldDB" id="L7LQ99"/>
<evidence type="ECO:0000256" key="1">
    <source>
        <dbReference type="ARBA" id="ARBA00004613"/>
    </source>
</evidence>
<keyword evidence="3" id="KW-0646">Protease inhibitor</keyword>
<dbReference type="PANTHER" id="PTHR10083">
    <property type="entry name" value="KUNITZ-TYPE PROTEASE INHIBITOR-RELATED"/>
    <property type="match status" value="1"/>
</dbReference>
<sequence>MKLFLYLLVTSSWLLLVTGVAMNFQRNNKRRTTGFLKTCRQLCVNDHSSTSLPRTAHVLQRLHCFLLQPTLQKFFKKPAGGQLRKTAVRTFIYKYCMTSEAVTTCKQHARDWAIDFGNRICKMYVEYNCSSSRISQSFPTERECQQKCVPPMHQRIVCSLPPQPVRCPPMKKTWYFDKETGYCKKLPSGFCASNANGFSLCETCTMRCTDRDIKSVCPRYPVSPVQRPKHPHPRPGAHGHI</sequence>
<evidence type="ECO:0000256" key="4">
    <source>
        <dbReference type="ARBA" id="ARBA00022900"/>
    </source>
</evidence>
<dbReference type="GO" id="GO:0005615">
    <property type="term" value="C:extracellular space"/>
    <property type="evidence" value="ECO:0007669"/>
    <property type="project" value="TreeGrafter"/>
</dbReference>
<feature type="compositionally biased region" description="Basic residues" evidence="8">
    <location>
        <begin position="227"/>
        <end position="241"/>
    </location>
</feature>
<dbReference type="EMBL" id="GACK01011204">
    <property type="protein sequence ID" value="JAA53830.1"/>
    <property type="molecule type" value="mRNA"/>
</dbReference>
<keyword evidence="4" id="KW-0722">Serine protease inhibitor</keyword>
<comment type="subcellular location">
    <subcellularLocation>
        <location evidence="1">Secreted</location>
    </subcellularLocation>
</comment>
<dbReference type="Pfam" id="PF00014">
    <property type="entry name" value="Kunitz_BPTI"/>
    <property type="match status" value="1"/>
</dbReference>
<dbReference type="InterPro" id="IPR050098">
    <property type="entry name" value="TFPI/VKTCI-like"/>
</dbReference>
<evidence type="ECO:0000256" key="3">
    <source>
        <dbReference type="ARBA" id="ARBA00022690"/>
    </source>
</evidence>
<evidence type="ECO:0000256" key="2">
    <source>
        <dbReference type="ARBA" id="ARBA00022525"/>
    </source>
</evidence>
<keyword evidence="6" id="KW-1199">Hemostasis impairing toxin</keyword>
<feature type="region of interest" description="Disordered" evidence="8">
    <location>
        <begin position="220"/>
        <end position="241"/>
    </location>
</feature>
<keyword evidence="9" id="KW-0732">Signal</keyword>
<protein>
    <submittedName>
        <fullName evidence="11">Putative monolaris</fullName>
    </submittedName>
</protein>
<accession>L7LQ99</accession>
<proteinExistence type="evidence at transcript level"/>
<name>L7LQ99_RHIPC</name>
<evidence type="ECO:0000313" key="11">
    <source>
        <dbReference type="EMBL" id="JAA53830.1"/>
    </source>
</evidence>
<feature type="domain" description="BPTI/Kunitz inhibitor" evidence="10">
    <location>
        <begin position="158"/>
        <end position="208"/>
    </location>
</feature>
<organism evidence="11">
    <name type="scientific">Rhipicephalus pulchellus</name>
    <name type="common">Yellow backed tick</name>
    <name type="synonym">Dermacentor pulchellus</name>
    <dbReference type="NCBI Taxonomy" id="72859"/>
    <lineage>
        <taxon>Eukaryota</taxon>
        <taxon>Metazoa</taxon>
        <taxon>Ecdysozoa</taxon>
        <taxon>Arthropoda</taxon>
        <taxon>Chelicerata</taxon>
        <taxon>Arachnida</taxon>
        <taxon>Acari</taxon>
        <taxon>Parasitiformes</taxon>
        <taxon>Ixodida</taxon>
        <taxon>Ixodoidea</taxon>
        <taxon>Ixodidae</taxon>
        <taxon>Rhipicephalinae</taxon>
        <taxon>Rhipicephalus</taxon>
        <taxon>Rhipicephalus</taxon>
    </lineage>
</organism>
<dbReference type="Gene3D" id="4.10.410.10">
    <property type="entry name" value="Pancreatic trypsin inhibitor Kunitz domain"/>
    <property type="match status" value="1"/>
</dbReference>
<dbReference type="SUPFAM" id="SSF57362">
    <property type="entry name" value="BPTI-like"/>
    <property type="match status" value="2"/>
</dbReference>
<keyword evidence="6" id="KW-0800">Toxin</keyword>
<reference evidence="11" key="1">
    <citation type="submission" date="2012-11" db="EMBL/GenBank/DDBJ databases">
        <authorList>
            <person name="Lucero-Rivera Y.E."/>
            <person name="Tovar-Ramirez D."/>
        </authorList>
    </citation>
    <scope>NUCLEOTIDE SEQUENCE</scope>
    <source>
        <tissue evidence="11">Salivary gland</tissue>
    </source>
</reference>
<dbReference type="PROSITE" id="PS50279">
    <property type="entry name" value="BPTI_KUNITZ_2"/>
    <property type="match status" value="1"/>
</dbReference>
<evidence type="ECO:0000256" key="8">
    <source>
        <dbReference type="SAM" id="MobiDB-lite"/>
    </source>
</evidence>
<feature type="chain" id="PRO_5003980310" evidence="9">
    <location>
        <begin position="20"/>
        <end position="241"/>
    </location>
</feature>
<keyword evidence="7" id="KW-1203">Blood coagulation cascade inhibiting toxin</keyword>
<dbReference type="InterPro" id="IPR036880">
    <property type="entry name" value="Kunitz_BPTI_sf"/>
</dbReference>
<dbReference type="GO" id="GO:0004867">
    <property type="term" value="F:serine-type endopeptidase inhibitor activity"/>
    <property type="evidence" value="ECO:0007669"/>
    <property type="project" value="UniProtKB-KW"/>
</dbReference>
<evidence type="ECO:0000256" key="7">
    <source>
        <dbReference type="ARBA" id="ARBA00034146"/>
    </source>
</evidence>
<evidence type="ECO:0000259" key="10">
    <source>
        <dbReference type="PROSITE" id="PS50279"/>
    </source>
</evidence>
<keyword evidence="5" id="KW-1015">Disulfide bond</keyword>
<keyword evidence="2" id="KW-0964">Secreted</keyword>
<evidence type="ECO:0000256" key="9">
    <source>
        <dbReference type="SAM" id="SignalP"/>
    </source>
</evidence>
<dbReference type="PANTHER" id="PTHR10083:SF376">
    <property type="entry name" value="SERINE PEPTIDASE INHIBITOR, KUNITZ TYPE, 3"/>
    <property type="match status" value="1"/>
</dbReference>
<dbReference type="InterPro" id="IPR002223">
    <property type="entry name" value="Kunitz_BPTI"/>
</dbReference>
<reference evidence="11" key="2">
    <citation type="journal article" date="2015" name="J. Proteomics">
        <title>Sexual differences in the sialomes of the zebra tick, Rhipicephalus pulchellus.</title>
        <authorList>
            <person name="Tan A.W."/>
            <person name="Francischetti I.M."/>
            <person name="Slovak M."/>
            <person name="Kini R.M."/>
            <person name="Ribeiro J.M."/>
        </authorList>
    </citation>
    <scope>NUCLEOTIDE SEQUENCE</scope>
    <source>
        <tissue evidence="11">Salivary gland</tissue>
    </source>
</reference>
<feature type="signal peptide" evidence="9">
    <location>
        <begin position="1"/>
        <end position="19"/>
    </location>
</feature>
<evidence type="ECO:0000256" key="6">
    <source>
        <dbReference type="ARBA" id="ARBA00023240"/>
    </source>
</evidence>
<evidence type="ECO:0000256" key="5">
    <source>
        <dbReference type="ARBA" id="ARBA00023157"/>
    </source>
</evidence>